<accession>A0A1W1H4K1</accession>
<proteinExistence type="predicted"/>
<protein>
    <submittedName>
        <fullName evidence="1">FMN-binding pyridoxamine 5'-phosphate oxidase-related protein</fullName>
    </submittedName>
</protein>
<organism evidence="1 2">
    <name type="scientific">Desulfamplus magnetovallimortis</name>
    <dbReference type="NCBI Taxonomy" id="1246637"/>
    <lineage>
        <taxon>Bacteria</taxon>
        <taxon>Pseudomonadati</taxon>
        <taxon>Thermodesulfobacteriota</taxon>
        <taxon>Desulfobacteria</taxon>
        <taxon>Desulfobacterales</taxon>
        <taxon>Desulfobacteraceae</taxon>
        <taxon>Desulfamplus</taxon>
    </lineage>
</organism>
<name>A0A1W1H4K1_9BACT</name>
<evidence type="ECO:0000313" key="2">
    <source>
        <dbReference type="Proteomes" id="UP000191931"/>
    </source>
</evidence>
<evidence type="ECO:0000313" key="1">
    <source>
        <dbReference type="EMBL" id="SLM27399.1"/>
    </source>
</evidence>
<dbReference type="RefSeq" id="WP_080797586.1">
    <property type="nucleotide sequence ID" value="NZ_LT828540.1"/>
</dbReference>
<dbReference type="OrthoDB" id="8705255at2"/>
<sequence length="170" mass="19254">MHAFGNETPSSMKNLLQSLKVMTIATMWNNGVWSAPLYYLYKNGCFYFFSSPASRHITGALGSSCKSSASIYQDDSSFSKIKGIQMGGYVKVVKSRAESLGVAFAYAVKYGFTKDRELNFLKETDVFVTSMDYLHYFQSSFRASLYKFVPVETIYMDNSVRIGFRQEITL</sequence>
<dbReference type="Proteomes" id="UP000191931">
    <property type="component" value="Unassembled WGS sequence"/>
</dbReference>
<dbReference type="SUPFAM" id="SSF50475">
    <property type="entry name" value="FMN-binding split barrel"/>
    <property type="match status" value="1"/>
</dbReference>
<keyword evidence="2" id="KW-1185">Reference proteome</keyword>
<gene>
    <name evidence="1" type="ORF">MTBBW1_10058</name>
</gene>
<dbReference type="EMBL" id="FWEV01000001">
    <property type="protein sequence ID" value="SLM27399.1"/>
    <property type="molecule type" value="Genomic_DNA"/>
</dbReference>
<reference evidence="1 2" key="1">
    <citation type="submission" date="2017-03" db="EMBL/GenBank/DDBJ databases">
        <authorList>
            <person name="Afonso C.L."/>
            <person name="Miller P.J."/>
            <person name="Scott M.A."/>
            <person name="Spackman E."/>
            <person name="Goraichik I."/>
            <person name="Dimitrov K.M."/>
            <person name="Suarez D.L."/>
            <person name="Swayne D.E."/>
        </authorList>
    </citation>
    <scope>NUCLEOTIDE SEQUENCE [LARGE SCALE GENOMIC DNA]</scope>
    <source>
        <strain evidence="1">PRJEB14757</strain>
    </source>
</reference>
<dbReference type="AlphaFoldDB" id="A0A1W1H4K1"/>
<dbReference type="STRING" id="1246637.MTBBW1_10058"/>
<dbReference type="InterPro" id="IPR012349">
    <property type="entry name" value="Split_barrel_FMN-bd"/>
</dbReference>
<dbReference type="Gene3D" id="2.30.110.10">
    <property type="entry name" value="Electron Transport, Fmn-binding Protein, Chain A"/>
    <property type="match status" value="1"/>
</dbReference>